<evidence type="ECO:0000256" key="9">
    <source>
        <dbReference type="NCBIfam" id="TIGR01228"/>
    </source>
</evidence>
<feature type="domain" description="Urocanase C-terminal" evidence="13">
    <location>
        <begin position="515"/>
        <end position="713"/>
    </location>
</feature>
<gene>
    <name evidence="14" type="ORF">CLOSYM_03088</name>
</gene>
<dbReference type="EMBL" id="AWSU01000236">
    <property type="protein sequence ID" value="ERI75758.1"/>
    <property type="molecule type" value="Genomic_DNA"/>
</dbReference>
<name>A0ABC9TVW4_CLOSY</name>
<comment type="catalytic activity">
    <reaction evidence="8">
        <text>4-imidazolone-5-propanoate = trans-urocanate + H2O</text>
        <dbReference type="Rhea" id="RHEA:13101"/>
        <dbReference type="ChEBI" id="CHEBI:15377"/>
        <dbReference type="ChEBI" id="CHEBI:17771"/>
        <dbReference type="ChEBI" id="CHEBI:77893"/>
        <dbReference type="EC" id="4.2.1.49"/>
    </reaction>
</comment>
<dbReference type="Gene3D" id="3.40.1770.10">
    <property type="entry name" value="Urocanase superfamily"/>
    <property type="match status" value="2"/>
</dbReference>
<evidence type="ECO:0000256" key="1">
    <source>
        <dbReference type="ARBA" id="ARBA00001911"/>
    </source>
</evidence>
<evidence type="ECO:0000256" key="3">
    <source>
        <dbReference type="ARBA" id="ARBA00007578"/>
    </source>
</evidence>
<evidence type="ECO:0000256" key="6">
    <source>
        <dbReference type="ARBA" id="ARBA00023027"/>
    </source>
</evidence>
<dbReference type="PROSITE" id="PS01233">
    <property type="entry name" value="UROCANASE"/>
    <property type="match status" value="1"/>
</dbReference>
<feature type="domain" description="Urocanase Rossmann-like" evidence="11">
    <location>
        <begin position="288"/>
        <end position="511"/>
    </location>
</feature>
<dbReference type="InterPro" id="IPR055351">
    <property type="entry name" value="Urocanase"/>
</dbReference>
<dbReference type="GO" id="GO:0016153">
    <property type="term" value="F:urocanate hydratase activity"/>
    <property type="evidence" value="ECO:0007669"/>
    <property type="project" value="UniProtKB-UniRule"/>
</dbReference>
<dbReference type="InterPro" id="IPR035400">
    <property type="entry name" value="Urocanase_N"/>
</dbReference>
<comment type="similarity">
    <text evidence="3">Belongs to the urocanase family.</text>
</comment>
<keyword evidence="6" id="KW-0520">NAD</keyword>
<dbReference type="Gene3D" id="3.40.50.10730">
    <property type="entry name" value="Urocanase like domains"/>
    <property type="match status" value="1"/>
</dbReference>
<feature type="non-terminal residue" evidence="14">
    <location>
        <position position="1"/>
    </location>
</feature>
<sequence>GRKTQPAPSPHRTWSVPDASPFSLKSPASKEDWLEFFYKGQNYQLILTFFGLCPVIIGSESKKTKHRKDEITMNNSEIGKAMTIKLDPVLPEYPVFKEGIRRAPMRELTLSDHEKKLAVKNALRYIPEELHEQLAPEFMEELLTHGRIYGYRFMPKGEIHGKPIDEYKGNCIQGKAFQVMIDNNLSHEIALYPYELVTYGETGQVCQNWMQYQLLKKYLEVLTDEQTLVVMSGHPLGLFHSHKQSPRVIITNGLMVGEGDNPETWAKATAMGCSSYGQMTAGGWMYIGPQGIVHGTFNTILNAGRKFLGVPADGDLAGHLFVTSGLGGMSGAQPKAIEIAGGVGIVAEVDYSRIETRHSQGWVSLVAESPEEAFKLAHEYMEKKEAMSIAFHGNIVDLLEYAVDNNIHIELLSDQTSCHVPYDGGYCPQGLTFEQRTEMLDHDKEKFCKLVDETLTKHFHLIQTLVSRGSYFFDYGNAFMKAVYDAGNKDISKNGVDTSEGFIFPSYVEDILGPELFDYGYGPFRWCCLSGKHEDLVKTDHAAMDIIDPNRRFQDRDNWVWIRDAEKNKLVVGTQCRILYQDALGRRDIALKFNDMVRKGEIGPVMLGRDHHDTGGTDSPYRETSNIYDGSNFTADMATHCFAGNAARGMSLIALHNGGGTGIGKAINGGFGLVLDGSELTDQIIRESIPWDTMVGVSRRNWARNEHSIETVAEYNKTFEGSDAITMPYIADDALIEKVFKEATAK</sequence>
<dbReference type="EC" id="4.2.1.49" evidence="4 9"/>
<evidence type="ECO:0000259" key="12">
    <source>
        <dbReference type="Pfam" id="PF17391"/>
    </source>
</evidence>
<dbReference type="Proteomes" id="UP000016491">
    <property type="component" value="Unassembled WGS sequence"/>
</dbReference>
<comment type="pathway">
    <text evidence="2">Amino-acid degradation; L-histidine degradation into L-glutamate; N-formimidoyl-L-glutamate from L-histidine: step 2/3.</text>
</comment>
<comment type="cofactor">
    <cofactor evidence="1">
        <name>NAD(+)</name>
        <dbReference type="ChEBI" id="CHEBI:57540"/>
    </cofactor>
</comment>
<dbReference type="PANTHER" id="PTHR12216">
    <property type="entry name" value="UROCANATE HYDRATASE"/>
    <property type="match status" value="1"/>
</dbReference>
<dbReference type="InterPro" id="IPR023636">
    <property type="entry name" value="Urocanase_CS"/>
</dbReference>
<keyword evidence="5" id="KW-0369">Histidine metabolism</keyword>
<evidence type="ECO:0000256" key="8">
    <source>
        <dbReference type="ARBA" id="ARBA00047623"/>
    </source>
</evidence>
<feature type="domain" description="Urocanase N-terminal" evidence="12">
    <location>
        <begin position="160"/>
        <end position="285"/>
    </location>
</feature>
<dbReference type="InterPro" id="IPR023637">
    <property type="entry name" value="Urocanase-like"/>
</dbReference>
<dbReference type="InterPro" id="IPR035401">
    <property type="entry name" value="Urocanase_C"/>
</dbReference>
<dbReference type="Pfam" id="PF17392">
    <property type="entry name" value="Urocanase_C"/>
    <property type="match status" value="1"/>
</dbReference>
<dbReference type="InterPro" id="IPR035085">
    <property type="entry name" value="Urocanase_Rossmann-like"/>
</dbReference>
<dbReference type="Pfam" id="PF01175">
    <property type="entry name" value="Urocanase"/>
    <property type="match status" value="1"/>
</dbReference>
<evidence type="ECO:0000256" key="2">
    <source>
        <dbReference type="ARBA" id="ARBA00004794"/>
    </source>
</evidence>
<dbReference type="PANTHER" id="PTHR12216:SF3">
    <property type="entry name" value="UROCANATE HYDRATASE"/>
    <property type="match status" value="1"/>
</dbReference>
<evidence type="ECO:0000256" key="4">
    <source>
        <dbReference type="ARBA" id="ARBA00011992"/>
    </source>
</evidence>
<reference evidence="14 15" key="1">
    <citation type="submission" date="2013-07" db="EMBL/GenBank/DDBJ databases">
        <authorList>
            <person name="Weinstock G."/>
            <person name="Sodergren E."/>
            <person name="Wylie T."/>
            <person name="Fulton L."/>
            <person name="Fulton R."/>
            <person name="Fronick C."/>
            <person name="O'Laughlin M."/>
            <person name="Godfrey J."/>
            <person name="Miner T."/>
            <person name="Herter B."/>
            <person name="Appelbaum E."/>
            <person name="Cordes M."/>
            <person name="Lek S."/>
            <person name="Wollam A."/>
            <person name="Pepin K.H."/>
            <person name="Palsikar V.B."/>
            <person name="Mitreva M."/>
            <person name="Wilson R.K."/>
        </authorList>
    </citation>
    <scope>NUCLEOTIDE SEQUENCE [LARGE SCALE GENOMIC DNA]</scope>
    <source>
        <strain evidence="14 15">ATCC 14940</strain>
    </source>
</reference>
<dbReference type="HAMAP" id="MF_00577">
    <property type="entry name" value="HutU"/>
    <property type="match status" value="1"/>
</dbReference>
<dbReference type="NCBIfam" id="TIGR01228">
    <property type="entry name" value="hutU"/>
    <property type="match status" value="1"/>
</dbReference>
<feature type="region of interest" description="Disordered" evidence="10">
    <location>
        <begin position="1"/>
        <end position="22"/>
    </location>
</feature>
<dbReference type="AlphaFoldDB" id="A0ABC9TVW4"/>
<protein>
    <recommendedName>
        <fullName evidence="4 9">Urocanate hydratase</fullName>
        <ecNumber evidence="4 9">4.2.1.49</ecNumber>
    </recommendedName>
</protein>
<dbReference type="InterPro" id="IPR038364">
    <property type="entry name" value="Urocanase_central_sf"/>
</dbReference>
<dbReference type="NCBIfam" id="NF003820">
    <property type="entry name" value="PRK05414.1"/>
    <property type="match status" value="1"/>
</dbReference>
<evidence type="ECO:0000313" key="14">
    <source>
        <dbReference type="EMBL" id="ERI75758.1"/>
    </source>
</evidence>
<proteinExistence type="inferred from homology"/>
<evidence type="ECO:0000256" key="7">
    <source>
        <dbReference type="ARBA" id="ARBA00023239"/>
    </source>
</evidence>
<evidence type="ECO:0000313" key="15">
    <source>
        <dbReference type="Proteomes" id="UP000016491"/>
    </source>
</evidence>
<accession>A0ABC9TVW4</accession>
<dbReference type="Pfam" id="PF17391">
    <property type="entry name" value="Urocanase_N"/>
    <property type="match status" value="1"/>
</dbReference>
<keyword evidence="7" id="KW-0456">Lyase</keyword>
<evidence type="ECO:0000256" key="5">
    <source>
        <dbReference type="ARBA" id="ARBA00022808"/>
    </source>
</evidence>
<dbReference type="GO" id="GO:0006548">
    <property type="term" value="P:L-histidine catabolic process"/>
    <property type="evidence" value="ECO:0007669"/>
    <property type="project" value="UniProtKB-UniRule"/>
</dbReference>
<evidence type="ECO:0000256" key="10">
    <source>
        <dbReference type="SAM" id="MobiDB-lite"/>
    </source>
</evidence>
<evidence type="ECO:0000259" key="13">
    <source>
        <dbReference type="Pfam" id="PF17392"/>
    </source>
</evidence>
<dbReference type="SUPFAM" id="SSF111326">
    <property type="entry name" value="Urocanase"/>
    <property type="match status" value="1"/>
</dbReference>
<dbReference type="InterPro" id="IPR036190">
    <property type="entry name" value="Urocanase_sf"/>
</dbReference>
<evidence type="ECO:0000259" key="11">
    <source>
        <dbReference type="Pfam" id="PF01175"/>
    </source>
</evidence>
<organism evidence="14 15">
    <name type="scientific">[Clostridium] symbiosum ATCC 14940</name>
    <dbReference type="NCBI Taxonomy" id="411472"/>
    <lineage>
        <taxon>Bacteria</taxon>
        <taxon>Bacillati</taxon>
        <taxon>Bacillota</taxon>
        <taxon>Clostridia</taxon>
        <taxon>Lachnospirales</taxon>
        <taxon>Lachnospiraceae</taxon>
        <taxon>Otoolea</taxon>
    </lineage>
</organism>
<comment type="caution">
    <text evidence="14">The sequence shown here is derived from an EMBL/GenBank/DDBJ whole genome shotgun (WGS) entry which is preliminary data.</text>
</comment>